<name>A0ABR1HBQ6_9HYPO</name>
<organism evidence="9 10">
    <name type="scientific">Neonectria punicea</name>
    <dbReference type="NCBI Taxonomy" id="979145"/>
    <lineage>
        <taxon>Eukaryota</taxon>
        <taxon>Fungi</taxon>
        <taxon>Dikarya</taxon>
        <taxon>Ascomycota</taxon>
        <taxon>Pezizomycotina</taxon>
        <taxon>Sordariomycetes</taxon>
        <taxon>Hypocreomycetidae</taxon>
        <taxon>Hypocreales</taxon>
        <taxon>Nectriaceae</taxon>
        <taxon>Neonectria</taxon>
    </lineage>
</organism>
<comment type="cofactor">
    <cofactor evidence="1">
        <name>Zn(2+)</name>
        <dbReference type="ChEBI" id="CHEBI:29105"/>
    </cofactor>
</comment>
<dbReference type="Gene3D" id="3.90.180.10">
    <property type="entry name" value="Medium-chain alcohol dehydrogenases, catalytic domain"/>
    <property type="match status" value="1"/>
</dbReference>
<dbReference type="InterPro" id="IPR011032">
    <property type="entry name" value="GroES-like_sf"/>
</dbReference>
<evidence type="ECO:0000256" key="5">
    <source>
        <dbReference type="ARBA" id="ARBA00022833"/>
    </source>
</evidence>
<dbReference type="PANTHER" id="PTHR42940">
    <property type="entry name" value="ALCOHOL DEHYDROGENASE 1-RELATED"/>
    <property type="match status" value="1"/>
</dbReference>
<evidence type="ECO:0000256" key="2">
    <source>
        <dbReference type="ARBA" id="ARBA00008072"/>
    </source>
</evidence>
<accession>A0ABR1HBQ6</accession>
<gene>
    <name evidence="9" type="ORF">QQX98_004078</name>
</gene>
<protein>
    <recommendedName>
        <fullName evidence="3">alcohol dehydrogenase</fullName>
        <ecNumber evidence="3">1.1.1.1</ecNumber>
    </recommendedName>
</protein>
<keyword evidence="10" id="KW-1185">Reference proteome</keyword>
<evidence type="ECO:0000259" key="8">
    <source>
        <dbReference type="SMART" id="SM00829"/>
    </source>
</evidence>
<dbReference type="SUPFAM" id="SSF51735">
    <property type="entry name" value="NAD(P)-binding Rossmann-fold domains"/>
    <property type="match status" value="1"/>
</dbReference>
<proteinExistence type="inferred from homology"/>
<dbReference type="EC" id="1.1.1.1" evidence="3"/>
<dbReference type="CDD" id="cd08297">
    <property type="entry name" value="CAD3"/>
    <property type="match status" value="1"/>
</dbReference>
<keyword evidence="4" id="KW-0479">Metal-binding</keyword>
<dbReference type="EMBL" id="JAZAVJ010000049">
    <property type="protein sequence ID" value="KAK7418293.1"/>
    <property type="molecule type" value="Genomic_DNA"/>
</dbReference>
<evidence type="ECO:0000313" key="9">
    <source>
        <dbReference type="EMBL" id="KAK7418293.1"/>
    </source>
</evidence>
<evidence type="ECO:0000256" key="6">
    <source>
        <dbReference type="ARBA" id="ARBA00023002"/>
    </source>
</evidence>
<evidence type="ECO:0000313" key="10">
    <source>
        <dbReference type="Proteomes" id="UP001498476"/>
    </source>
</evidence>
<dbReference type="Proteomes" id="UP001498476">
    <property type="component" value="Unassembled WGS sequence"/>
</dbReference>
<evidence type="ECO:0000256" key="3">
    <source>
        <dbReference type="ARBA" id="ARBA00013190"/>
    </source>
</evidence>
<dbReference type="InterPro" id="IPR013149">
    <property type="entry name" value="ADH-like_C"/>
</dbReference>
<dbReference type="Pfam" id="PF08240">
    <property type="entry name" value="ADH_N"/>
    <property type="match status" value="1"/>
</dbReference>
<keyword evidence="7" id="KW-0520">NAD</keyword>
<dbReference type="InterPro" id="IPR036291">
    <property type="entry name" value="NAD(P)-bd_dom_sf"/>
</dbReference>
<keyword evidence="5" id="KW-0862">Zinc</keyword>
<dbReference type="Pfam" id="PF00107">
    <property type="entry name" value="ADH_zinc_N"/>
    <property type="match status" value="1"/>
</dbReference>
<evidence type="ECO:0000256" key="7">
    <source>
        <dbReference type="ARBA" id="ARBA00023027"/>
    </source>
</evidence>
<feature type="domain" description="Enoyl reductase (ER)" evidence="8">
    <location>
        <begin position="17"/>
        <end position="355"/>
    </location>
</feature>
<dbReference type="InterPro" id="IPR020843">
    <property type="entry name" value="ER"/>
</dbReference>
<comment type="caution">
    <text evidence="9">The sequence shown here is derived from an EMBL/GenBank/DDBJ whole genome shotgun (WGS) entry which is preliminary data.</text>
</comment>
<dbReference type="SUPFAM" id="SSF50129">
    <property type="entry name" value="GroES-like"/>
    <property type="match status" value="1"/>
</dbReference>
<evidence type="ECO:0000256" key="4">
    <source>
        <dbReference type="ARBA" id="ARBA00022723"/>
    </source>
</evidence>
<comment type="similarity">
    <text evidence="2">Belongs to the zinc-containing alcohol dehydrogenase family.</text>
</comment>
<dbReference type="InterPro" id="IPR013154">
    <property type="entry name" value="ADH-like_N"/>
</dbReference>
<sequence length="359" mass="38335">MTTATIPNFQRAAVREASSSSFRTVVKQIPVPQPSSDQILVNIQWSGLCASDKAFLLDEWKDYGICMLPDSQGISGHEGVGVVVAVGDNMQARWQVGDRAGVKFIASTCEECDFCSSGDEVQCLYRKDSGVTAPGTFQEYCVADGRYTTRIPDGVLAEEAGPILCGGLTAYTACKRSNVRPGQWIVIQGAGGGLGSFAIQYARAMGMRVIAVDLGQDKRDLCEKLGAEIFIDFRFTKDMAAEVVKATKHGAHGIVVTTGSEEAYKAAPMLLRPHGTIVAMGLPKDLSVVAGTPPMLLVGKRLNVVGSMVGSLQEADEALDFTARGLPIISKGKLEDLDEWLVKMQRGQIAGRAVLQTAA</sequence>
<evidence type="ECO:0000256" key="1">
    <source>
        <dbReference type="ARBA" id="ARBA00001947"/>
    </source>
</evidence>
<keyword evidence="6" id="KW-0560">Oxidoreductase</keyword>
<reference evidence="9 10" key="1">
    <citation type="journal article" date="2025" name="Microbiol. Resour. Announc.">
        <title>Draft genome sequences for Neonectria magnoliae and Neonectria punicea, canker pathogens of Liriodendron tulipifera and Acer saccharum in West Virginia.</title>
        <authorList>
            <person name="Petronek H.M."/>
            <person name="Kasson M.T."/>
            <person name="Metheny A.M."/>
            <person name="Stauder C.M."/>
            <person name="Lovett B."/>
            <person name="Lynch S.C."/>
            <person name="Garnas J.R."/>
            <person name="Kasson L.R."/>
            <person name="Stajich J.E."/>
        </authorList>
    </citation>
    <scope>NUCLEOTIDE SEQUENCE [LARGE SCALE GENOMIC DNA]</scope>
    <source>
        <strain evidence="9 10">NRRL 64653</strain>
    </source>
</reference>
<dbReference type="SMART" id="SM00829">
    <property type="entry name" value="PKS_ER"/>
    <property type="match status" value="1"/>
</dbReference>
<dbReference type="Gene3D" id="3.40.50.720">
    <property type="entry name" value="NAD(P)-binding Rossmann-like Domain"/>
    <property type="match status" value="1"/>
</dbReference>
<dbReference type="PANTHER" id="PTHR42940:SF3">
    <property type="entry name" value="ALCOHOL DEHYDROGENASE 1-RELATED"/>
    <property type="match status" value="1"/>
</dbReference>